<dbReference type="Gene3D" id="3.40.50.300">
    <property type="entry name" value="P-loop containing nucleotide triphosphate hydrolases"/>
    <property type="match status" value="1"/>
</dbReference>
<evidence type="ECO:0000313" key="2">
    <source>
        <dbReference type="EMBL" id="SHH90280.1"/>
    </source>
</evidence>
<evidence type="ECO:0000259" key="1">
    <source>
        <dbReference type="Pfam" id="PF13521"/>
    </source>
</evidence>
<evidence type="ECO:0000313" key="3">
    <source>
        <dbReference type="Proteomes" id="UP000184109"/>
    </source>
</evidence>
<dbReference type="InterPro" id="IPR038727">
    <property type="entry name" value="NadR/Ttd14_AAA_dom"/>
</dbReference>
<name>A0A1M5WRY3_9FLAO</name>
<dbReference type="Proteomes" id="UP000184109">
    <property type="component" value="Unassembled WGS sequence"/>
</dbReference>
<proteinExistence type="predicted"/>
<dbReference type="OrthoDB" id="5638848at2"/>
<organism evidence="2 3">
    <name type="scientific">Wenyingzhuangia marina</name>
    <dbReference type="NCBI Taxonomy" id="1195760"/>
    <lineage>
        <taxon>Bacteria</taxon>
        <taxon>Pseudomonadati</taxon>
        <taxon>Bacteroidota</taxon>
        <taxon>Flavobacteriia</taxon>
        <taxon>Flavobacteriales</taxon>
        <taxon>Flavobacteriaceae</taxon>
        <taxon>Wenyingzhuangia</taxon>
    </lineage>
</organism>
<dbReference type="STRING" id="1195760.SAMN05444281_2625"/>
<reference evidence="3" key="1">
    <citation type="submission" date="2016-11" db="EMBL/GenBank/DDBJ databases">
        <authorList>
            <person name="Varghese N."/>
            <person name="Submissions S."/>
        </authorList>
    </citation>
    <scope>NUCLEOTIDE SEQUENCE [LARGE SCALE GENOMIC DNA]</scope>
    <source>
        <strain evidence="3">DSM 100572</strain>
    </source>
</reference>
<dbReference type="SUPFAM" id="SSF52540">
    <property type="entry name" value="P-loop containing nucleoside triphosphate hydrolases"/>
    <property type="match status" value="1"/>
</dbReference>
<dbReference type="AlphaFoldDB" id="A0A1M5WRY3"/>
<dbReference type="EMBL" id="FQXQ01000006">
    <property type="protein sequence ID" value="SHH90280.1"/>
    <property type="molecule type" value="Genomic_DNA"/>
</dbReference>
<dbReference type="Pfam" id="PF13521">
    <property type="entry name" value="AAA_28"/>
    <property type="match status" value="1"/>
</dbReference>
<dbReference type="RefSeq" id="WP_073122264.1">
    <property type="nucleotide sequence ID" value="NZ_BMEN01000005.1"/>
</dbReference>
<keyword evidence="3" id="KW-1185">Reference proteome</keyword>
<accession>A0A1M5WRY3</accession>
<gene>
    <name evidence="2" type="ORF">SAMN05444281_2625</name>
</gene>
<dbReference type="InterPro" id="IPR027417">
    <property type="entry name" value="P-loop_NTPase"/>
</dbReference>
<protein>
    <submittedName>
        <fullName evidence="2">Predicted ATPase</fullName>
    </submittedName>
</protein>
<feature type="domain" description="NadR/Ttd14 AAA" evidence="1">
    <location>
        <begin position="4"/>
        <end position="168"/>
    </location>
</feature>
<sequence>MPQKIVLTGAPGTGKTTVLNLLRSKGHFCMEEVSREIIQEAERMGSKKLFLSQPILFSKIVLGKRIIQYQQANNSEKTHCFFDRGMPDITAYLNSIHTPVEETFKQSNKKYIYDTVFIFPPWEQIYTNDSERFETYEEALAIHKEIVEEYKKTHQNIIVVPKGTPKERLKFILKKCHA</sequence>